<evidence type="ECO:0000313" key="4">
    <source>
        <dbReference type="Proteomes" id="UP000298138"/>
    </source>
</evidence>
<dbReference type="Pfam" id="PF01693">
    <property type="entry name" value="Cauli_VI"/>
    <property type="match status" value="1"/>
</dbReference>
<dbReference type="InterPro" id="IPR009027">
    <property type="entry name" value="Ribosomal_bL9/RNase_H1_N"/>
</dbReference>
<proteinExistence type="predicted"/>
<sequence length="277" mass="32639">MPGILDTARGAMPRCWYAVAKGSVPGVYPSWKGAWRVTKGHSGQRVQGFNSRLHAENWIFKIWKSEALLTLGLNRQDLNPRFGSASKVKKKDQERLEFWGHNIPGKTWTREEIIEGVTKRWEQMKQADEIRLQRFLISEEEQIEKQKLRDELRHKAVPAHVIRHLGQVIHSLKNESKPTSLESAFIRSAMTEAEKERWRSRKRYNIPREPDQELPRWKESVFERASFPERPKINAPKPAQPSPPWVERSKAVEEDGPRRLVIRKYWRKEEIPDEREE</sequence>
<accession>A0A4S2N6J6</accession>
<dbReference type="AlphaFoldDB" id="A0A4S2N6J6"/>
<feature type="region of interest" description="Disordered" evidence="1">
    <location>
        <begin position="227"/>
        <end position="252"/>
    </location>
</feature>
<keyword evidence="4" id="KW-1185">Reference proteome</keyword>
<dbReference type="Gene3D" id="3.40.970.10">
    <property type="entry name" value="Ribonuclease H1, N-terminal domain"/>
    <property type="match status" value="1"/>
</dbReference>
<evidence type="ECO:0000259" key="2">
    <source>
        <dbReference type="Pfam" id="PF01693"/>
    </source>
</evidence>
<gene>
    <name evidence="3" type="ORF">EX30DRAFT_368029</name>
</gene>
<dbReference type="InParanoid" id="A0A4S2N6J6"/>
<dbReference type="EMBL" id="ML220112">
    <property type="protein sequence ID" value="TGZ84900.1"/>
    <property type="molecule type" value="Genomic_DNA"/>
</dbReference>
<dbReference type="OrthoDB" id="407198at2759"/>
<reference evidence="3 4" key="1">
    <citation type="submission" date="2019-04" db="EMBL/GenBank/DDBJ databases">
        <title>Comparative genomics and transcriptomics to analyze fruiting body development in filamentous ascomycetes.</title>
        <authorList>
            <consortium name="DOE Joint Genome Institute"/>
            <person name="Lutkenhaus R."/>
            <person name="Traeger S."/>
            <person name="Breuer J."/>
            <person name="Kuo A."/>
            <person name="Lipzen A."/>
            <person name="Pangilinan J."/>
            <person name="Dilworth D."/>
            <person name="Sandor L."/>
            <person name="Poggeler S."/>
            <person name="Barry K."/>
            <person name="Grigoriev I.V."/>
            <person name="Nowrousian M."/>
        </authorList>
    </citation>
    <scope>NUCLEOTIDE SEQUENCE [LARGE SCALE GENOMIC DNA]</scope>
    <source>
        <strain evidence="3 4">CBS 389.68</strain>
    </source>
</reference>
<dbReference type="SUPFAM" id="SSF55658">
    <property type="entry name" value="L9 N-domain-like"/>
    <property type="match status" value="1"/>
</dbReference>
<organism evidence="3 4">
    <name type="scientific">Ascodesmis nigricans</name>
    <dbReference type="NCBI Taxonomy" id="341454"/>
    <lineage>
        <taxon>Eukaryota</taxon>
        <taxon>Fungi</taxon>
        <taxon>Dikarya</taxon>
        <taxon>Ascomycota</taxon>
        <taxon>Pezizomycotina</taxon>
        <taxon>Pezizomycetes</taxon>
        <taxon>Pezizales</taxon>
        <taxon>Ascodesmidaceae</taxon>
        <taxon>Ascodesmis</taxon>
    </lineage>
</organism>
<evidence type="ECO:0000313" key="3">
    <source>
        <dbReference type="EMBL" id="TGZ84900.1"/>
    </source>
</evidence>
<dbReference type="InterPro" id="IPR037056">
    <property type="entry name" value="RNase_H1_N_sf"/>
</dbReference>
<evidence type="ECO:0000256" key="1">
    <source>
        <dbReference type="SAM" id="MobiDB-lite"/>
    </source>
</evidence>
<protein>
    <recommendedName>
        <fullName evidence="2">Ribonuclease H1 N-terminal domain-containing protein</fullName>
    </recommendedName>
</protein>
<feature type="domain" description="Ribonuclease H1 N-terminal" evidence="2">
    <location>
        <begin position="16"/>
        <end position="58"/>
    </location>
</feature>
<name>A0A4S2N6J6_9PEZI</name>
<dbReference type="InterPro" id="IPR011320">
    <property type="entry name" value="RNase_H1_N"/>
</dbReference>
<dbReference type="Proteomes" id="UP000298138">
    <property type="component" value="Unassembled WGS sequence"/>
</dbReference>